<proteinExistence type="predicted"/>
<dbReference type="EMBL" id="JXRA01000028">
    <property type="protein sequence ID" value="KIO77858.1"/>
    <property type="molecule type" value="Genomic_DNA"/>
</dbReference>
<sequence length="420" mass="48558">MDGNLAKRNAISNSNTLISHTPGLTDSSLVASNNQNRTSNILSYNTNYRYADSTGKEFTINGNYLTFKLRDGSYQPNTYYNGNSQFLHSNIYANNAATDIGIISLKSDYQQKLWNGVFSAGAKWMRTQADNDFIFYNVINDNYIPDQGKTNRFLYKEYVTAAYIDYHIKNKKWELQTGLRAEQTIARGNLKSLSENQGEVVNNSYLNLFPNIIFTYYPNTNNTVTLLYNKRIDRPAYQDLNPFVYVQDEYSFLKGNPFLLPQVTETYKIAHIFKQMLTTSFSYSETKDYIVSYRDTIMGGRTYQTNINIDNQRNYNLSVFLQLSPKTWWDFNSSLNAFHQTVNGKAGNTRLNMSQNSWSFTGSNNFRLPDNWSAEISFYYNSKYLDAPAIVNSQWSTDLGIQKKNIKVFRYNPIDSIRFI</sequence>
<dbReference type="OrthoDB" id="8764943at2"/>
<evidence type="ECO:0000256" key="3">
    <source>
        <dbReference type="ARBA" id="ARBA00023237"/>
    </source>
</evidence>
<dbReference type="Gene3D" id="2.40.170.20">
    <property type="entry name" value="TonB-dependent receptor, beta-barrel domain"/>
    <property type="match status" value="1"/>
</dbReference>
<comment type="subcellular location">
    <subcellularLocation>
        <location evidence="1">Cell outer membrane</location>
    </subcellularLocation>
</comment>
<organism evidence="5 6">
    <name type="scientific">Pedobacter lusitanus</name>
    <dbReference type="NCBI Taxonomy" id="1503925"/>
    <lineage>
        <taxon>Bacteria</taxon>
        <taxon>Pseudomonadati</taxon>
        <taxon>Bacteroidota</taxon>
        <taxon>Sphingobacteriia</taxon>
        <taxon>Sphingobacteriales</taxon>
        <taxon>Sphingobacteriaceae</taxon>
        <taxon>Pedobacter</taxon>
    </lineage>
</organism>
<evidence type="ECO:0000313" key="6">
    <source>
        <dbReference type="Proteomes" id="UP000032049"/>
    </source>
</evidence>
<protein>
    <recommendedName>
        <fullName evidence="4">Outer membrane protein beta-barrel domain-containing protein</fullName>
    </recommendedName>
</protein>
<dbReference type="Pfam" id="PF14905">
    <property type="entry name" value="OMP_b-brl_3"/>
    <property type="match status" value="1"/>
</dbReference>
<name>A0A0D0F8A4_9SPHI</name>
<dbReference type="Proteomes" id="UP000032049">
    <property type="component" value="Unassembled WGS sequence"/>
</dbReference>
<reference evidence="5 6" key="1">
    <citation type="submission" date="2015-01" db="EMBL/GenBank/DDBJ databases">
        <title>Draft genome sequence of Pedobacter sp. NL19 isolated from sludge of an effluent treatment pond in an abandoned uranium mine.</title>
        <authorList>
            <person name="Santos T."/>
            <person name="Caetano T."/>
            <person name="Covas C."/>
            <person name="Cruz A."/>
            <person name="Mendo S."/>
        </authorList>
    </citation>
    <scope>NUCLEOTIDE SEQUENCE [LARGE SCALE GENOMIC DNA]</scope>
    <source>
        <strain evidence="5 6">NL19</strain>
    </source>
</reference>
<dbReference type="InterPro" id="IPR041700">
    <property type="entry name" value="OMP_b-brl_3"/>
</dbReference>
<dbReference type="AlphaFoldDB" id="A0A0D0F8A4"/>
<evidence type="ECO:0000256" key="2">
    <source>
        <dbReference type="ARBA" id="ARBA00023136"/>
    </source>
</evidence>
<dbReference type="RefSeq" id="WP_041880041.1">
    <property type="nucleotide sequence ID" value="NZ_JXRA01000028.1"/>
</dbReference>
<dbReference type="SUPFAM" id="SSF56935">
    <property type="entry name" value="Porins"/>
    <property type="match status" value="1"/>
</dbReference>
<dbReference type="GO" id="GO:0009279">
    <property type="term" value="C:cell outer membrane"/>
    <property type="evidence" value="ECO:0007669"/>
    <property type="project" value="UniProtKB-SubCell"/>
</dbReference>
<gene>
    <name evidence="5" type="ORF">TH53_06895</name>
</gene>
<keyword evidence="2" id="KW-0472">Membrane</keyword>
<keyword evidence="6" id="KW-1185">Reference proteome</keyword>
<evidence type="ECO:0000256" key="1">
    <source>
        <dbReference type="ARBA" id="ARBA00004442"/>
    </source>
</evidence>
<dbReference type="STRING" id="1503925.TH53_06895"/>
<comment type="caution">
    <text evidence="5">The sequence shown here is derived from an EMBL/GenBank/DDBJ whole genome shotgun (WGS) entry which is preliminary data.</text>
</comment>
<accession>A0A0D0F8A4</accession>
<keyword evidence="3" id="KW-0998">Cell outer membrane</keyword>
<dbReference type="InterPro" id="IPR036942">
    <property type="entry name" value="Beta-barrel_TonB_sf"/>
</dbReference>
<evidence type="ECO:0000259" key="4">
    <source>
        <dbReference type="Pfam" id="PF14905"/>
    </source>
</evidence>
<feature type="domain" description="Outer membrane protein beta-barrel" evidence="4">
    <location>
        <begin position="52"/>
        <end position="405"/>
    </location>
</feature>
<evidence type="ECO:0000313" key="5">
    <source>
        <dbReference type="EMBL" id="KIO77858.1"/>
    </source>
</evidence>